<accession>A0A2U8BS13</accession>
<name>A0A2U8BS13_9RICK</name>
<gene>
    <name evidence="1" type="ORF">Fsol_00296</name>
</gene>
<dbReference type="KEGG" id="fso:Fsol_00296"/>
<protein>
    <submittedName>
        <fullName evidence="1">Uncharacterized protein</fullName>
    </submittedName>
</protein>
<dbReference type="AlphaFoldDB" id="A0A2U8BS13"/>
<dbReference type="Proteomes" id="UP000244519">
    <property type="component" value="Chromosome"/>
</dbReference>
<proteinExistence type="predicted"/>
<keyword evidence="2" id="KW-1185">Reference proteome</keyword>
<evidence type="ECO:0000313" key="2">
    <source>
        <dbReference type="Proteomes" id="UP000244519"/>
    </source>
</evidence>
<evidence type="ECO:0000313" key="1">
    <source>
        <dbReference type="EMBL" id="AWD33095.1"/>
    </source>
</evidence>
<reference evidence="1 2" key="1">
    <citation type="journal article" date="2018" name="Genome Biol. Evol.">
        <title>The Genome Sequence of "Candidatus Fokinia solitaria": Insights on Reductive Evolution in Rickettsiales.</title>
        <authorList>
            <person name="Floriano A.M."/>
            <person name="Castelli M."/>
            <person name="Krenek S."/>
            <person name="Berendonk T.U."/>
            <person name="Bazzocchi C."/>
            <person name="Petroni G."/>
            <person name="Sassera D."/>
        </authorList>
    </citation>
    <scope>NUCLEOTIDE SEQUENCE [LARGE SCALE GENOMIC DNA]</scope>
    <source>
        <strain evidence="1">Rio ETE_ALG 3VII</strain>
    </source>
</reference>
<organism evidence="1 2">
    <name type="scientific">Candidatus Fokinia solitaria</name>
    <dbReference type="NCBI Taxonomy" id="1802984"/>
    <lineage>
        <taxon>Bacteria</taxon>
        <taxon>Pseudomonadati</taxon>
        <taxon>Pseudomonadota</taxon>
        <taxon>Alphaproteobacteria</taxon>
        <taxon>Rickettsiales</taxon>
        <taxon>Candidatus Midichloriaceae</taxon>
        <taxon>Candidatus Fokinia</taxon>
    </lineage>
</organism>
<dbReference type="EMBL" id="CP025989">
    <property type="protein sequence ID" value="AWD33095.1"/>
    <property type="molecule type" value="Genomic_DNA"/>
</dbReference>
<sequence>MKEKFLFCGFFSVLLSTYYLIREDFESSDVETSG</sequence>